<dbReference type="GeneID" id="105366282"/>
<dbReference type="GO" id="GO:0005576">
    <property type="term" value="C:extracellular region"/>
    <property type="evidence" value="ECO:0007669"/>
    <property type="project" value="UniProtKB-SubCell"/>
</dbReference>
<dbReference type="PROSITE" id="PS00118">
    <property type="entry name" value="PA2_HIS"/>
    <property type="match status" value="1"/>
</dbReference>
<keyword evidence="2" id="KW-0964">Secreted</keyword>
<dbReference type="GO" id="GO:0050482">
    <property type="term" value="P:arachidonate secretion"/>
    <property type="evidence" value="ECO:0007669"/>
    <property type="project" value="InterPro"/>
</dbReference>
<dbReference type="GO" id="GO:0004623">
    <property type="term" value="F:phospholipase A2 activity"/>
    <property type="evidence" value="ECO:0007669"/>
    <property type="project" value="InterPro"/>
</dbReference>
<accession>A0AAJ7E0B4</accession>
<dbReference type="InterPro" id="IPR033113">
    <property type="entry name" value="PLA2_histidine"/>
</dbReference>
<evidence type="ECO:0000313" key="3">
    <source>
        <dbReference type="Proteomes" id="UP000695007"/>
    </source>
</evidence>
<dbReference type="InterPro" id="IPR036444">
    <property type="entry name" value="PLipase_A2_dom_sf"/>
</dbReference>
<dbReference type="InterPro" id="IPR010711">
    <property type="entry name" value="PLA2G12"/>
</dbReference>
<dbReference type="Pfam" id="PF06951">
    <property type="entry name" value="PLA2G12"/>
    <property type="match status" value="1"/>
</dbReference>
<dbReference type="AlphaFoldDB" id="A0AAJ7E0B4"/>
<dbReference type="SUPFAM" id="SSF48619">
    <property type="entry name" value="Phospholipase A2, PLA2"/>
    <property type="match status" value="1"/>
</dbReference>
<evidence type="ECO:0000256" key="1">
    <source>
        <dbReference type="ARBA" id="ARBA00004613"/>
    </source>
</evidence>
<dbReference type="Proteomes" id="UP000695007">
    <property type="component" value="Unplaced"/>
</dbReference>
<sequence length="207" mass="23335">MDIFQYQKFFIYAITFMGYAWSDYGTGLLGNLRDFVLIAESIFSDFVQNAITVGRKFHDIHEIFDAAVEEHCIFKCSSGAPPKGDWNHIAQSNGCGSLGIEINQKYLPLEEMTKCCNFHDICYDTCNSDKEKCDLEFKRCLYKYCQSYQPTGVTIVNTCKAAAKLLFTGTTALGCKSYLDAQKQACYCNNNNKNKNFKHTGQSGGEL</sequence>
<name>A0AAJ7E0B4_9HYME</name>
<dbReference type="CTD" id="39734"/>
<dbReference type="GO" id="GO:0005509">
    <property type="term" value="F:calcium ion binding"/>
    <property type="evidence" value="ECO:0007669"/>
    <property type="project" value="InterPro"/>
</dbReference>
<dbReference type="PANTHER" id="PTHR12824:SF8">
    <property type="entry name" value="GXIVSPLA2, ISOFORM A"/>
    <property type="match status" value="1"/>
</dbReference>
<dbReference type="Gene3D" id="1.20.90.10">
    <property type="entry name" value="Phospholipase A2 domain"/>
    <property type="match status" value="1"/>
</dbReference>
<comment type="subcellular location">
    <subcellularLocation>
        <location evidence="1">Secreted</location>
    </subcellularLocation>
</comment>
<proteinExistence type="predicted"/>
<reference evidence="4" key="1">
    <citation type="submission" date="2025-08" db="UniProtKB">
        <authorList>
            <consortium name="RefSeq"/>
        </authorList>
    </citation>
    <scope>IDENTIFICATION</scope>
</reference>
<gene>
    <name evidence="4" type="primary">LOC105366282</name>
</gene>
<organism evidence="3 4">
    <name type="scientific">Ceratosolen solmsi marchali</name>
    <dbReference type="NCBI Taxonomy" id="326594"/>
    <lineage>
        <taxon>Eukaryota</taxon>
        <taxon>Metazoa</taxon>
        <taxon>Ecdysozoa</taxon>
        <taxon>Arthropoda</taxon>
        <taxon>Hexapoda</taxon>
        <taxon>Insecta</taxon>
        <taxon>Pterygota</taxon>
        <taxon>Neoptera</taxon>
        <taxon>Endopterygota</taxon>
        <taxon>Hymenoptera</taxon>
        <taxon>Apocrita</taxon>
        <taxon>Proctotrupomorpha</taxon>
        <taxon>Chalcidoidea</taxon>
        <taxon>Agaonidae</taxon>
        <taxon>Agaoninae</taxon>
        <taxon>Ceratosolen</taxon>
    </lineage>
</organism>
<dbReference type="RefSeq" id="XP_011502978.1">
    <property type="nucleotide sequence ID" value="XM_011504676.1"/>
</dbReference>
<dbReference type="GO" id="GO:0016042">
    <property type="term" value="P:lipid catabolic process"/>
    <property type="evidence" value="ECO:0007669"/>
    <property type="project" value="InterPro"/>
</dbReference>
<dbReference type="PANTHER" id="PTHR12824">
    <property type="entry name" value="GROUP XII SECRETORY PHOSPHOLIPASE A2 FAMILY MEMBER"/>
    <property type="match status" value="1"/>
</dbReference>
<keyword evidence="3" id="KW-1185">Reference proteome</keyword>
<evidence type="ECO:0000313" key="4">
    <source>
        <dbReference type="RefSeq" id="XP_011502978.1"/>
    </source>
</evidence>
<dbReference type="GO" id="GO:0006644">
    <property type="term" value="P:phospholipid metabolic process"/>
    <property type="evidence" value="ECO:0007669"/>
    <property type="project" value="InterPro"/>
</dbReference>
<protein>
    <submittedName>
        <fullName evidence="4">Group XIIA secretory phospholipase A2</fullName>
    </submittedName>
</protein>
<dbReference type="KEGG" id="csol:105366282"/>
<evidence type="ECO:0000256" key="2">
    <source>
        <dbReference type="ARBA" id="ARBA00022525"/>
    </source>
</evidence>